<feature type="domain" description="Sulfatase-modifying factor enzyme-like" evidence="5">
    <location>
        <begin position="524"/>
        <end position="609"/>
    </location>
</feature>
<evidence type="ECO:0000256" key="1">
    <source>
        <dbReference type="ARBA" id="ARBA00023002"/>
    </source>
</evidence>
<dbReference type="PANTHER" id="PTHR43397:SF1">
    <property type="entry name" value="ERGOTHIONEINE BIOSYNTHESIS PROTEIN 1"/>
    <property type="match status" value="1"/>
</dbReference>
<dbReference type="SUPFAM" id="SSF56436">
    <property type="entry name" value="C-type lectin-like"/>
    <property type="match status" value="1"/>
</dbReference>
<comment type="caution">
    <text evidence="7">The sequence shown here is derived from an EMBL/GenBank/DDBJ whole genome shotgun (WGS) entry which is preliminary data.</text>
</comment>
<evidence type="ECO:0000256" key="2">
    <source>
        <dbReference type="ARBA" id="ARBA00023004"/>
    </source>
</evidence>
<evidence type="ECO:0000256" key="4">
    <source>
        <dbReference type="SAM" id="MobiDB-lite"/>
    </source>
</evidence>
<name>A0A8S0W1X4_CYCAE</name>
<feature type="region of interest" description="Disordered" evidence="4">
    <location>
        <begin position="374"/>
        <end position="395"/>
    </location>
</feature>
<dbReference type="PANTHER" id="PTHR43397">
    <property type="entry name" value="ERGOTHIONEINE BIOSYNTHESIS PROTEIN 1"/>
    <property type="match status" value="1"/>
</dbReference>
<evidence type="ECO:0000313" key="8">
    <source>
        <dbReference type="Proteomes" id="UP000467700"/>
    </source>
</evidence>
<dbReference type="InterPro" id="IPR016187">
    <property type="entry name" value="CTDL_fold"/>
</dbReference>
<dbReference type="Pfam" id="PF03781">
    <property type="entry name" value="FGE-sulfatase"/>
    <property type="match status" value="2"/>
</dbReference>
<dbReference type="EMBL" id="CACVBS010000013">
    <property type="protein sequence ID" value="CAA7259164.1"/>
    <property type="molecule type" value="Genomic_DNA"/>
</dbReference>
<evidence type="ECO:0000256" key="3">
    <source>
        <dbReference type="ARBA" id="ARBA00037882"/>
    </source>
</evidence>
<dbReference type="Gene3D" id="3.90.1580.10">
    <property type="entry name" value="paralog of FGE (formylglycine-generating enzyme)"/>
    <property type="match status" value="2"/>
</dbReference>
<dbReference type="InterPro" id="IPR024775">
    <property type="entry name" value="DinB-like"/>
</dbReference>
<dbReference type="OrthoDB" id="659at2759"/>
<sequence length="612" mass="68284">MHYSSSSSNGSSRSGSPDTRATTPPASSECCDSHLPASYVRILASLPSSSTLEALFEKHASCGRLGLVIDDDAQFATDVGQEEWTKVADPVEHFVSKSYAPTGSQPILATDPIQAGHLHLFSLASLRSVFSISLNAHSTLHVLEKPAFSYLPLTYTTARSLAPSADGKSGNIPSVDDWKTLWANWDLITLKMIPPSMLHQKPIDLRHKCLFYIGHIPTFLDMLISKSIGGEATEPKWFWKIFERGIDPHVDDPNHCHNHSEVPEKDEDWPTLESIMSFRDGVRRRLLALYDDLASGRRVLTRNIARTLVMTHEHEGWHIETLLYMLIQRAGSGTLPPPGFTVPPWSALADQWALTPPPSTPTVLFPAQTLVMGHDDSEADDGKDDASVPQQQREDVRGRTFGWDNESPRREVQVGSFRAEWRPVTNGEFELFWREQEGKVGFPPSWVQEDGAVKVRTMYGLVPMHIAEHWPVLTAYDDLAAYARAKGGRLPTEPELRLFLDLYDVGHEGGANVGFRHWHPVPATMGLDKCGGKGTNGGVWEWTSTLFDTHDGIVPTKLFTGYSVDFFDTKHHVALGASYATIPRLAGRRTVRNFYQHNYPYPWIGARVVYDV</sequence>
<dbReference type="InterPro" id="IPR005532">
    <property type="entry name" value="SUMF_dom"/>
</dbReference>
<feature type="region of interest" description="Disordered" evidence="4">
    <location>
        <begin position="1"/>
        <end position="29"/>
    </location>
</feature>
<evidence type="ECO:0000259" key="5">
    <source>
        <dbReference type="Pfam" id="PF03781"/>
    </source>
</evidence>
<dbReference type="Pfam" id="PF12867">
    <property type="entry name" value="DinB_2"/>
    <property type="match status" value="1"/>
</dbReference>
<organism evidence="7 8">
    <name type="scientific">Cyclocybe aegerita</name>
    <name type="common">Black poplar mushroom</name>
    <name type="synonym">Agrocybe aegerita</name>
    <dbReference type="NCBI Taxonomy" id="1973307"/>
    <lineage>
        <taxon>Eukaryota</taxon>
        <taxon>Fungi</taxon>
        <taxon>Dikarya</taxon>
        <taxon>Basidiomycota</taxon>
        <taxon>Agaricomycotina</taxon>
        <taxon>Agaricomycetes</taxon>
        <taxon>Agaricomycetidae</taxon>
        <taxon>Agaricales</taxon>
        <taxon>Agaricineae</taxon>
        <taxon>Bolbitiaceae</taxon>
        <taxon>Cyclocybe</taxon>
    </lineage>
</organism>
<proteinExistence type="predicted"/>
<dbReference type="Proteomes" id="UP000467700">
    <property type="component" value="Unassembled WGS sequence"/>
</dbReference>
<comment type="pathway">
    <text evidence="3">Amino-acid biosynthesis; ergothioneine biosynthesis.</text>
</comment>
<reference evidence="7 8" key="1">
    <citation type="submission" date="2020-01" db="EMBL/GenBank/DDBJ databases">
        <authorList>
            <person name="Gupta K D."/>
        </authorList>
    </citation>
    <scope>NUCLEOTIDE SEQUENCE [LARGE SCALE GENOMIC DNA]</scope>
</reference>
<evidence type="ECO:0000313" key="7">
    <source>
        <dbReference type="EMBL" id="CAA7259164.1"/>
    </source>
</evidence>
<feature type="compositionally biased region" description="Low complexity" evidence="4">
    <location>
        <begin position="1"/>
        <end position="16"/>
    </location>
</feature>
<feature type="domain" description="DinB-like" evidence="6">
    <location>
        <begin position="190"/>
        <end position="321"/>
    </location>
</feature>
<keyword evidence="1" id="KW-0560">Oxidoreductase</keyword>
<protein>
    <recommendedName>
        <fullName evidence="9">DUF323 domain-containing protein</fullName>
    </recommendedName>
</protein>
<keyword evidence="2" id="KW-0408">Iron</keyword>
<feature type="domain" description="Sulfatase-modifying factor enzyme-like" evidence="5">
    <location>
        <begin position="400"/>
        <end position="496"/>
    </location>
</feature>
<keyword evidence="8" id="KW-1185">Reference proteome</keyword>
<evidence type="ECO:0008006" key="9">
    <source>
        <dbReference type="Google" id="ProtNLM"/>
    </source>
</evidence>
<accession>A0A8S0W1X4</accession>
<dbReference type="InterPro" id="IPR042095">
    <property type="entry name" value="SUMF_sf"/>
</dbReference>
<evidence type="ECO:0000259" key="6">
    <source>
        <dbReference type="Pfam" id="PF12867"/>
    </source>
</evidence>
<dbReference type="AlphaFoldDB" id="A0A8S0W1X4"/>
<feature type="compositionally biased region" description="Polar residues" evidence="4">
    <location>
        <begin position="17"/>
        <end position="26"/>
    </location>
</feature>
<gene>
    <name evidence="7" type="ORF">AAE3_LOCUS1363</name>
</gene>
<dbReference type="InterPro" id="IPR051128">
    <property type="entry name" value="EgtD_Methyltrsf_superfamily"/>
</dbReference>